<comment type="caution">
    <text evidence="1">The sequence shown here is derived from an EMBL/GenBank/DDBJ whole genome shotgun (WGS) entry which is preliminary data.</text>
</comment>
<proteinExistence type="predicted"/>
<accession>A0A0F9U1D7</accession>
<sequence length="158" mass="16270">MGKRGFKIDPLPDSFLELPDVPDSYTGQAGKTATVKGDESGLEFAVAGGGDNHAPLGALYPGVLSTGLKPPQVPYKGEGFTATKIYCRVSVAPQTTDIIVQVRCNGAPLGTVTIAAGSQTGSAVISQAISDSDYFDINITQVGTSPNEGSDLVWLVAP</sequence>
<name>A0A0F9U1D7_9ZZZZ</name>
<organism evidence="1">
    <name type="scientific">marine sediment metagenome</name>
    <dbReference type="NCBI Taxonomy" id="412755"/>
    <lineage>
        <taxon>unclassified sequences</taxon>
        <taxon>metagenomes</taxon>
        <taxon>ecological metagenomes</taxon>
    </lineage>
</organism>
<reference evidence="1" key="1">
    <citation type="journal article" date="2015" name="Nature">
        <title>Complex archaea that bridge the gap between prokaryotes and eukaryotes.</title>
        <authorList>
            <person name="Spang A."/>
            <person name="Saw J.H."/>
            <person name="Jorgensen S.L."/>
            <person name="Zaremba-Niedzwiedzka K."/>
            <person name="Martijn J."/>
            <person name="Lind A.E."/>
            <person name="van Eijk R."/>
            <person name="Schleper C."/>
            <person name="Guy L."/>
            <person name="Ettema T.J."/>
        </authorList>
    </citation>
    <scope>NUCLEOTIDE SEQUENCE</scope>
</reference>
<protein>
    <submittedName>
        <fullName evidence="1">Uncharacterized protein</fullName>
    </submittedName>
</protein>
<dbReference type="EMBL" id="LAZR01001276">
    <property type="protein sequence ID" value="KKN47448.1"/>
    <property type="molecule type" value="Genomic_DNA"/>
</dbReference>
<dbReference type="AlphaFoldDB" id="A0A0F9U1D7"/>
<gene>
    <name evidence="1" type="ORF">LCGC14_0662880</name>
</gene>
<evidence type="ECO:0000313" key="1">
    <source>
        <dbReference type="EMBL" id="KKN47448.1"/>
    </source>
</evidence>